<dbReference type="EMBL" id="CAJVQB010000105">
    <property type="protein sequence ID" value="CAG8467302.1"/>
    <property type="molecule type" value="Genomic_DNA"/>
</dbReference>
<keyword evidence="3" id="KW-0067">ATP-binding</keyword>
<reference evidence="8 9" key="1">
    <citation type="submission" date="2021-06" db="EMBL/GenBank/DDBJ databases">
        <authorList>
            <person name="Kallberg Y."/>
            <person name="Tangrot J."/>
            <person name="Rosling A."/>
        </authorList>
    </citation>
    <scope>NUCLEOTIDE SEQUENCE [LARGE SCALE GENOMIC DNA]</scope>
    <source>
        <strain evidence="8 9">120-4 pot B 10/14</strain>
    </source>
</reference>
<dbReference type="CDD" id="cd19499">
    <property type="entry name" value="RecA-like_ClpB_Hsp104-like"/>
    <property type="match status" value="1"/>
</dbReference>
<evidence type="ECO:0000256" key="2">
    <source>
        <dbReference type="ARBA" id="ARBA00022741"/>
    </source>
</evidence>
<dbReference type="Pfam" id="PF10431">
    <property type="entry name" value="ClpB_D2-small"/>
    <property type="match status" value="1"/>
</dbReference>
<dbReference type="InterPro" id="IPR003959">
    <property type="entry name" value="ATPase_AAA_core"/>
</dbReference>
<evidence type="ECO:0000256" key="5">
    <source>
        <dbReference type="SAM" id="Coils"/>
    </source>
</evidence>
<accession>A0ABM8VWZ1</accession>
<evidence type="ECO:0000256" key="1">
    <source>
        <dbReference type="ARBA" id="ARBA00022737"/>
    </source>
</evidence>
<dbReference type="InterPro" id="IPR018368">
    <property type="entry name" value="ClpA/B_CS1"/>
</dbReference>
<feature type="domain" description="AAA+ ATPase" evidence="6">
    <location>
        <begin position="428"/>
        <end position="586"/>
    </location>
</feature>
<dbReference type="SUPFAM" id="SSF52540">
    <property type="entry name" value="P-loop containing nucleoside triphosphate hydrolases"/>
    <property type="match status" value="2"/>
</dbReference>
<dbReference type="InterPro" id="IPR001270">
    <property type="entry name" value="ClpA/B"/>
</dbReference>
<dbReference type="PROSITE" id="PS00870">
    <property type="entry name" value="CLPAB_1"/>
    <property type="match status" value="1"/>
</dbReference>
<dbReference type="InterPro" id="IPR041546">
    <property type="entry name" value="ClpA/ClpB_AAA_lid"/>
</dbReference>
<evidence type="ECO:0000259" key="7">
    <source>
        <dbReference type="SMART" id="SM01086"/>
    </source>
</evidence>
<dbReference type="InterPro" id="IPR027417">
    <property type="entry name" value="P-loop_NTPase"/>
</dbReference>
<dbReference type="PANTHER" id="PTHR11638">
    <property type="entry name" value="ATP-DEPENDENT CLP PROTEASE"/>
    <property type="match status" value="1"/>
</dbReference>
<dbReference type="Proteomes" id="UP000789901">
    <property type="component" value="Unassembled WGS sequence"/>
</dbReference>
<sequence>MNKEEKEIIARFTENLNQKERIAELTIIGREEEIKQMTYVLSRMIKNNPLLIGAPGVGKTAIVEGLVQRIKRGQVPDYLKNKVIYQLNMMSLMAGTKFQGELEERLKVIFNFMAQPENNAILFIDEIHLIVGAGRNQGALDISNLLKPLLSRGEIQCIGATTQEEYRKYIEKDGALTRRFSNIYVREPSEKESIAILRGNKNNLEIYYELKIQDEALVAAVKMSQRYLTSAYLPDKALDLIDETCGRTKKKLQELEIQQTSFSSNQENNLELTALQEKIEQQKQKLTELSHQDHQESIRIQQLNQAKKNLAQAQKDLENYQQITIDYNKAGEIKYQIIPQLQEKILGLEQKASQNTLRKYSISPEDIATTIAKKYDLPLGKILQDEQQKLLFLPSLLAQRIKGQDHALRVVSEAIFRARAGIQDPHRPLASFFFLGPTGVGKTEVALTIAEQLFDQKKNLLRFDMTEFTEPHSISKLIGAPPGYIGFEDQPRLAVVREKMHSVLLFDEIEKCHSEVINLLLQILDNGFLTLADGREVNFRNTILIMTSNFGSELYFAQGETDELEEKLQHALKRYFRPEFLNRLDEIVFFNSLTAEVVQEIIRQELELFIRRVDQEKNIKLHYNQQIIEKILREAYSPEYGARPVKKYLEKQIGNLIARGIIAQFLKSGGNYLLELEAGTQDIKITNFSLLAQKINNLIC</sequence>
<keyword evidence="1" id="KW-0677">Repeat</keyword>
<evidence type="ECO:0000256" key="3">
    <source>
        <dbReference type="ARBA" id="ARBA00022840"/>
    </source>
</evidence>
<gene>
    <name evidence="8" type="ORF">GMARGA_LOCUS602</name>
</gene>
<dbReference type="SMART" id="SM01086">
    <property type="entry name" value="ClpB_D2-small"/>
    <property type="match status" value="1"/>
</dbReference>
<dbReference type="PANTHER" id="PTHR11638:SF18">
    <property type="entry name" value="HEAT SHOCK PROTEIN 104"/>
    <property type="match status" value="1"/>
</dbReference>
<comment type="caution">
    <text evidence="8">The sequence shown here is derived from an EMBL/GenBank/DDBJ whole genome shotgun (WGS) entry which is preliminary data.</text>
</comment>
<dbReference type="Pfam" id="PF07724">
    <property type="entry name" value="AAA_2"/>
    <property type="match status" value="1"/>
</dbReference>
<dbReference type="Gene3D" id="3.40.50.300">
    <property type="entry name" value="P-loop containing nucleotide triphosphate hydrolases"/>
    <property type="match status" value="3"/>
</dbReference>
<dbReference type="CDD" id="cd00009">
    <property type="entry name" value="AAA"/>
    <property type="match status" value="1"/>
</dbReference>
<dbReference type="Pfam" id="PF00004">
    <property type="entry name" value="AAA"/>
    <property type="match status" value="1"/>
</dbReference>
<dbReference type="PRINTS" id="PR00300">
    <property type="entry name" value="CLPPROTEASEA"/>
</dbReference>
<feature type="domain" description="AAA+ ATPase" evidence="6">
    <location>
        <begin position="45"/>
        <end position="190"/>
    </location>
</feature>
<name>A0ABM8VWZ1_GIGMA</name>
<keyword evidence="4" id="KW-0143">Chaperone</keyword>
<dbReference type="Gene3D" id="1.10.8.60">
    <property type="match status" value="1"/>
</dbReference>
<dbReference type="InterPro" id="IPR003593">
    <property type="entry name" value="AAA+_ATPase"/>
</dbReference>
<organism evidence="8 9">
    <name type="scientific">Gigaspora margarita</name>
    <dbReference type="NCBI Taxonomy" id="4874"/>
    <lineage>
        <taxon>Eukaryota</taxon>
        <taxon>Fungi</taxon>
        <taxon>Fungi incertae sedis</taxon>
        <taxon>Mucoromycota</taxon>
        <taxon>Glomeromycotina</taxon>
        <taxon>Glomeromycetes</taxon>
        <taxon>Diversisporales</taxon>
        <taxon>Gigasporaceae</taxon>
        <taxon>Gigaspora</taxon>
    </lineage>
</organism>
<keyword evidence="9" id="KW-1185">Reference proteome</keyword>
<keyword evidence="5" id="KW-0175">Coiled coil</keyword>
<proteinExistence type="predicted"/>
<evidence type="ECO:0000313" key="8">
    <source>
        <dbReference type="EMBL" id="CAG8467302.1"/>
    </source>
</evidence>
<feature type="domain" description="Clp ATPase C-terminal" evidence="7">
    <location>
        <begin position="593"/>
        <end position="685"/>
    </location>
</feature>
<dbReference type="InterPro" id="IPR050130">
    <property type="entry name" value="ClpA_ClpB"/>
</dbReference>
<evidence type="ECO:0000259" key="6">
    <source>
        <dbReference type="SMART" id="SM00382"/>
    </source>
</evidence>
<evidence type="ECO:0000256" key="4">
    <source>
        <dbReference type="ARBA" id="ARBA00023186"/>
    </source>
</evidence>
<keyword evidence="2" id="KW-0547">Nucleotide-binding</keyword>
<feature type="coiled-coil region" evidence="5">
    <location>
        <begin position="265"/>
        <end position="323"/>
    </location>
</feature>
<dbReference type="Pfam" id="PF17871">
    <property type="entry name" value="AAA_lid_9"/>
    <property type="match status" value="1"/>
</dbReference>
<dbReference type="SMART" id="SM00382">
    <property type="entry name" value="AAA"/>
    <property type="match status" value="2"/>
</dbReference>
<protein>
    <submittedName>
        <fullName evidence="8">389_t:CDS:1</fullName>
    </submittedName>
</protein>
<evidence type="ECO:0000313" key="9">
    <source>
        <dbReference type="Proteomes" id="UP000789901"/>
    </source>
</evidence>
<dbReference type="InterPro" id="IPR019489">
    <property type="entry name" value="Clp_ATPase_C"/>
</dbReference>